<name>A0AAD4ZGA9_PRUDU</name>
<dbReference type="PANTHER" id="PTHR42648">
    <property type="entry name" value="TRANSPOSASE, PUTATIVE-RELATED"/>
    <property type="match status" value="1"/>
</dbReference>
<evidence type="ECO:0000313" key="3">
    <source>
        <dbReference type="EMBL" id="KAI5344481.1"/>
    </source>
</evidence>
<dbReference type="Gene3D" id="3.30.420.10">
    <property type="entry name" value="Ribonuclease H-like superfamily/Ribonuclease H"/>
    <property type="match status" value="1"/>
</dbReference>
<comment type="caution">
    <text evidence="3">The sequence shown here is derived from an EMBL/GenBank/DDBJ whole genome shotgun (WGS) entry which is preliminary data.</text>
</comment>
<dbReference type="InterPro" id="IPR025724">
    <property type="entry name" value="GAG-pre-integrase_dom"/>
</dbReference>
<organism evidence="3 4">
    <name type="scientific">Prunus dulcis</name>
    <name type="common">Almond</name>
    <name type="synonym">Amygdalus dulcis</name>
    <dbReference type="NCBI Taxonomy" id="3755"/>
    <lineage>
        <taxon>Eukaryota</taxon>
        <taxon>Viridiplantae</taxon>
        <taxon>Streptophyta</taxon>
        <taxon>Embryophyta</taxon>
        <taxon>Tracheophyta</taxon>
        <taxon>Spermatophyta</taxon>
        <taxon>Magnoliopsida</taxon>
        <taxon>eudicotyledons</taxon>
        <taxon>Gunneridae</taxon>
        <taxon>Pentapetalae</taxon>
        <taxon>rosids</taxon>
        <taxon>fabids</taxon>
        <taxon>Rosales</taxon>
        <taxon>Rosaceae</taxon>
        <taxon>Amygdaloideae</taxon>
        <taxon>Amygdaleae</taxon>
        <taxon>Prunus</taxon>
    </lineage>
</organism>
<feature type="region of interest" description="Disordered" evidence="1">
    <location>
        <begin position="379"/>
        <end position="407"/>
    </location>
</feature>
<dbReference type="GO" id="GO:0015074">
    <property type="term" value="P:DNA integration"/>
    <property type="evidence" value="ECO:0007669"/>
    <property type="project" value="InterPro"/>
</dbReference>
<feature type="domain" description="Integrase catalytic" evidence="2">
    <location>
        <begin position="90"/>
        <end position="256"/>
    </location>
</feature>
<dbReference type="Pfam" id="PF25597">
    <property type="entry name" value="SH3_retrovirus"/>
    <property type="match status" value="1"/>
</dbReference>
<dbReference type="InterPro" id="IPR012337">
    <property type="entry name" value="RNaseH-like_sf"/>
</dbReference>
<evidence type="ECO:0000259" key="2">
    <source>
        <dbReference type="PROSITE" id="PS50994"/>
    </source>
</evidence>
<dbReference type="Proteomes" id="UP001054821">
    <property type="component" value="Chromosome 2"/>
</dbReference>
<evidence type="ECO:0000256" key="1">
    <source>
        <dbReference type="SAM" id="MobiDB-lite"/>
    </source>
</evidence>
<dbReference type="Pfam" id="PF00665">
    <property type="entry name" value="rve"/>
    <property type="match status" value="1"/>
</dbReference>
<reference evidence="3 4" key="1">
    <citation type="journal article" date="2022" name="G3 (Bethesda)">
        <title>Whole-genome sequence and methylome profiling of the almond [Prunus dulcis (Mill.) D.A. Webb] cultivar 'Nonpareil'.</title>
        <authorList>
            <person name="D'Amico-Willman K.M."/>
            <person name="Ouma W.Z."/>
            <person name="Meulia T."/>
            <person name="Sideli G.M."/>
            <person name="Gradziel T.M."/>
            <person name="Fresnedo-Ramirez J."/>
        </authorList>
    </citation>
    <scope>NUCLEOTIDE SEQUENCE [LARGE SCALE GENOMIC DNA]</scope>
    <source>
        <strain evidence="3">Clone GOH B32 T37-40</strain>
    </source>
</reference>
<gene>
    <name evidence="3" type="ORF">L3X38_012358</name>
</gene>
<keyword evidence="4" id="KW-1185">Reference proteome</keyword>
<dbReference type="SUPFAM" id="SSF53098">
    <property type="entry name" value="Ribonuclease H-like"/>
    <property type="match status" value="1"/>
</dbReference>
<dbReference type="AlphaFoldDB" id="A0AAD4ZGA9"/>
<dbReference type="PROSITE" id="PS50994">
    <property type="entry name" value="INTEGRASE"/>
    <property type="match status" value="1"/>
</dbReference>
<dbReference type="GO" id="GO:0003676">
    <property type="term" value="F:nucleic acid binding"/>
    <property type="evidence" value="ECO:0007669"/>
    <property type="project" value="InterPro"/>
</dbReference>
<dbReference type="PANTHER" id="PTHR42648:SF22">
    <property type="entry name" value="REVERSE TRANSCRIPTASE TY1_COPIA-TYPE DOMAIN-CONTAINING PROTEIN"/>
    <property type="match status" value="1"/>
</dbReference>
<sequence length="434" mass="50283">MTIGYGTRRGKLYYLDWAPDSEVKGGQAFTTSGERDKIWLWHKRLGHASFGYLKKLFPSLFFSLDVSSFQCDMCELAKSHRVPFPLSSNKSLVPFSLVHSDVWGPAKIVTLARARWFVTFIDDCTCMTWVSLLKPKEEVSSRFQQFYQMVKTQFQARIQVLRFDNGGEFLNHDLSQFLQDHGIIHQCSFPYSPQQYGVAERKNKHLLEAVRASLFGANMPRFFWSEAVVSAAYCINRIPSNILNFKTPLQTLHHHIQTPPTPNLEPRIFGCVVFVHLHDHQRSKLDSRVEKYVFIGYAPHQKGYRCYHSPSQKVYTSMDVVFQKHNIYFSAAQEEHCDTNTSQIFNLFPPESSQPESNRSLMTLLENCRSLMTLPENDRSQLESYRSLPENQPQPDMSSPCCPTQEEETDEILPTSETLQLQYHTNHLLRMSFR</sequence>
<evidence type="ECO:0000313" key="4">
    <source>
        <dbReference type="Proteomes" id="UP001054821"/>
    </source>
</evidence>
<accession>A0AAD4ZGA9</accession>
<dbReference type="InterPro" id="IPR057670">
    <property type="entry name" value="SH3_retrovirus"/>
</dbReference>
<dbReference type="Pfam" id="PF13976">
    <property type="entry name" value="gag_pre-integrs"/>
    <property type="match status" value="1"/>
</dbReference>
<dbReference type="EMBL" id="JAJFAZ020000002">
    <property type="protein sequence ID" value="KAI5344481.1"/>
    <property type="molecule type" value="Genomic_DNA"/>
</dbReference>
<dbReference type="InterPro" id="IPR001584">
    <property type="entry name" value="Integrase_cat-core"/>
</dbReference>
<dbReference type="InterPro" id="IPR039537">
    <property type="entry name" value="Retrotran_Ty1/copia-like"/>
</dbReference>
<protein>
    <recommendedName>
        <fullName evidence="2">Integrase catalytic domain-containing protein</fullName>
    </recommendedName>
</protein>
<proteinExistence type="predicted"/>
<dbReference type="InterPro" id="IPR036397">
    <property type="entry name" value="RNaseH_sf"/>
</dbReference>